<accession>A0A6B1DT74</accession>
<gene>
    <name evidence="2" type="ORF">F4Y08_07370</name>
</gene>
<dbReference type="EMBL" id="VXPY01000051">
    <property type="protein sequence ID" value="MYD90146.1"/>
    <property type="molecule type" value="Genomic_DNA"/>
</dbReference>
<reference evidence="2" key="1">
    <citation type="submission" date="2019-09" db="EMBL/GenBank/DDBJ databases">
        <title>Characterisation of the sponge microbiome using genome-centric metagenomics.</title>
        <authorList>
            <person name="Engelberts J.P."/>
            <person name="Robbins S.J."/>
            <person name="De Goeij J.M."/>
            <person name="Aranda M."/>
            <person name="Bell S.C."/>
            <person name="Webster N.S."/>
        </authorList>
    </citation>
    <scope>NUCLEOTIDE SEQUENCE</scope>
    <source>
        <strain evidence="2">SB0662_bin_9</strain>
    </source>
</reference>
<dbReference type="SUPFAM" id="SSF81301">
    <property type="entry name" value="Nucleotidyltransferase"/>
    <property type="match status" value="1"/>
</dbReference>
<evidence type="ECO:0000313" key="2">
    <source>
        <dbReference type="EMBL" id="MYD90146.1"/>
    </source>
</evidence>
<dbReference type="AlphaFoldDB" id="A0A6B1DT74"/>
<evidence type="ECO:0000259" key="1">
    <source>
        <dbReference type="Pfam" id="PF22600"/>
    </source>
</evidence>
<sequence length="107" mass="12191">MTDRLDLPRRYRHMVETLLREYVPDAEVWAYGSRINGESHEGSDLDLALRSPTLEPLGAPFTDLVEAFRESNIPILVQASDWAMLPESFRNEIARSHVVLQEGLPKS</sequence>
<dbReference type="InterPro" id="IPR043519">
    <property type="entry name" value="NT_sf"/>
</dbReference>
<protein>
    <submittedName>
        <fullName evidence="2">Nucleotidyltransferase domain-containing protein</fullName>
    </submittedName>
</protein>
<dbReference type="GO" id="GO:0016740">
    <property type="term" value="F:transferase activity"/>
    <property type="evidence" value="ECO:0007669"/>
    <property type="project" value="UniProtKB-KW"/>
</dbReference>
<proteinExistence type="predicted"/>
<dbReference type="InterPro" id="IPR054708">
    <property type="entry name" value="MTPAP-like_central"/>
</dbReference>
<organism evidence="2">
    <name type="scientific">Caldilineaceae bacterium SB0662_bin_9</name>
    <dbReference type="NCBI Taxonomy" id="2605258"/>
    <lineage>
        <taxon>Bacteria</taxon>
        <taxon>Bacillati</taxon>
        <taxon>Chloroflexota</taxon>
        <taxon>Caldilineae</taxon>
        <taxon>Caldilineales</taxon>
        <taxon>Caldilineaceae</taxon>
    </lineage>
</organism>
<name>A0A6B1DT74_9CHLR</name>
<comment type="caution">
    <text evidence="2">The sequence shown here is derived from an EMBL/GenBank/DDBJ whole genome shotgun (WGS) entry which is preliminary data.</text>
</comment>
<dbReference type="Pfam" id="PF22600">
    <property type="entry name" value="MTPAP-like_central"/>
    <property type="match status" value="1"/>
</dbReference>
<feature type="domain" description="Poly(A) RNA polymerase mitochondrial-like central palm" evidence="1">
    <location>
        <begin position="9"/>
        <end position="55"/>
    </location>
</feature>
<keyword evidence="2" id="KW-0808">Transferase</keyword>
<dbReference type="Gene3D" id="3.30.460.10">
    <property type="entry name" value="Beta Polymerase, domain 2"/>
    <property type="match status" value="1"/>
</dbReference>